<dbReference type="Gene3D" id="3.10.440.10">
    <property type="match status" value="1"/>
</dbReference>
<dbReference type="SMART" id="SM01380">
    <property type="entry name" value="Ribosomal_L31e"/>
    <property type="match status" value="1"/>
</dbReference>
<name>A0A0V0R7U6_PSEPJ</name>
<evidence type="ECO:0000313" key="4">
    <source>
        <dbReference type="EMBL" id="KRX10561.1"/>
    </source>
</evidence>
<protein>
    <submittedName>
        <fullName evidence="4">Ribosomal protein L31e domain</fullName>
    </submittedName>
</protein>
<dbReference type="InterPro" id="IPR023621">
    <property type="entry name" value="Ribosomal_eL31_dom_sf"/>
</dbReference>
<keyword evidence="3" id="KW-0687">Ribonucleoprotein</keyword>
<dbReference type="InParanoid" id="A0A0V0R7U6"/>
<evidence type="ECO:0000256" key="3">
    <source>
        <dbReference type="ARBA" id="ARBA00023274"/>
    </source>
</evidence>
<dbReference type="FunFam" id="3.10.440.10:FF:000001">
    <property type="entry name" value="60S ribosomal protein L31"/>
    <property type="match status" value="1"/>
</dbReference>
<dbReference type="GO" id="GO:0003735">
    <property type="term" value="F:structural constituent of ribosome"/>
    <property type="evidence" value="ECO:0007669"/>
    <property type="project" value="InterPro"/>
</dbReference>
<accession>A0A0V0R7U6</accession>
<dbReference type="EMBL" id="LDAU01000025">
    <property type="protein sequence ID" value="KRX10561.1"/>
    <property type="molecule type" value="Genomic_DNA"/>
</dbReference>
<dbReference type="InterPro" id="IPR020052">
    <property type="entry name" value="Ribosomal_eL31_CS"/>
</dbReference>
<dbReference type="CDD" id="cd00463">
    <property type="entry name" value="Ribosomal_L31e"/>
    <property type="match status" value="1"/>
</dbReference>
<dbReference type="PROSITE" id="PS01144">
    <property type="entry name" value="RIBOSOMAL_L31E"/>
    <property type="match status" value="1"/>
</dbReference>
<comment type="similarity">
    <text evidence="1">Belongs to the eukaryotic ribosomal protein eL31 family.</text>
</comment>
<keyword evidence="5" id="KW-1185">Reference proteome</keyword>
<dbReference type="GO" id="GO:0002181">
    <property type="term" value="P:cytoplasmic translation"/>
    <property type="evidence" value="ECO:0007669"/>
    <property type="project" value="TreeGrafter"/>
</dbReference>
<dbReference type="OMA" id="EVWKQGI"/>
<dbReference type="OrthoDB" id="10253501at2759"/>
<gene>
    <name evidence="4" type="ORF">PPERSA_05381</name>
</gene>
<dbReference type="GO" id="GO:0022625">
    <property type="term" value="C:cytosolic large ribosomal subunit"/>
    <property type="evidence" value="ECO:0007669"/>
    <property type="project" value="TreeGrafter"/>
</dbReference>
<proteinExistence type="inferred from homology"/>
<organism evidence="4 5">
    <name type="scientific">Pseudocohnilembus persalinus</name>
    <name type="common">Ciliate</name>
    <dbReference type="NCBI Taxonomy" id="266149"/>
    <lineage>
        <taxon>Eukaryota</taxon>
        <taxon>Sar</taxon>
        <taxon>Alveolata</taxon>
        <taxon>Ciliophora</taxon>
        <taxon>Intramacronucleata</taxon>
        <taxon>Oligohymenophorea</taxon>
        <taxon>Scuticociliatia</taxon>
        <taxon>Philasterida</taxon>
        <taxon>Pseudocohnilembidae</taxon>
        <taxon>Pseudocohnilembus</taxon>
    </lineage>
</organism>
<dbReference type="SUPFAM" id="SSF54575">
    <property type="entry name" value="Ribosomal protein L31e"/>
    <property type="match status" value="1"/>
</dbReference>
<dbReference type="PANTHER" id="PTHR10956">
    <property type="entry name" value="60S RIBOSOMAL PROTEIN L31"/>
    <property type="match status" value="1"/>
</dbReference>
<comment type="caution">
    <text evidence="4">The sequence shown here is derived from an EMBL/GenBank/DDBJ whole genome shotgun (WGS) entry which is preliminary data.</text>
</comment>
<dbReference type="FunCoup" id="A0A0V0R7U6">
    <property type="interactions" value="297"/>
</dbReference>
<dbReference type="AlphaFoldDB" id="A0A0V0R7U6"/>
<dbReference type="InterPro" id="IPR000054">
    <property type="entry name" value="Ribosomal_eL31"/>
</dbReference>
<evidence type="ECO:0000256" key="2">
    <source>
        <dbReference type="ARBA" id="ARBA00022980"/>
    </source>
</evidence>
<sequence>MARKVKGEQNKMGESSRDITVNLHKQIHKVQFKKKAPRAIREIKAIAAKQMLTSDVRIDTPLNKFIWSKGVRNIPTRVRVRLIRRKNEEEENKGQEYYTLVQHVPETDFHGKRAEASKVE</sequence>
<keyword evidence="2 4" id="KW-0689">Ribosomal protein</keyword>
<dbReference type="PANTHER" id="PTHR10956:SF0">
    <property type="entry name" value="60S RIBOSOMAL PROTEIN L31"/>
    <property type="match status" value="1"/>
</dbReference>
<dbReference type="Proteomes" id="UP000054937">
    <property type="component" value="Unassembled WGS sequence"/>
</dbReference>
<evidence type="ECO:0000256" key="1">
    <source>
        <dbReference type="ARBA" id="ARBA00010808"/>
    </source>
</evidence>
<reference evidence="4 5" key="1">
    <citation type="journal article" date="2015" name="Sci. Rep.">
        <title>Genome of the facultative scuticociliatosis pathogen Pseudocohnilembus persalinus provides insight into its virulence through horizontal gene transfer.</title>
        <authorList>
            <person name="Xiong J."/>
            <person name="Wang G."/>
            <person name="Cheng J."/>
            <person name="Tian M."/>
            <person name="Pan X."/>
            <person name="Warren A."/>
            <person name="Jiang C."/>
            <person name="Yuan D."/>
            <person name="Miao W."/>
        </authorList>
    </citation>
    <scope>NUCLEOTIDE SEQUENCE [LARGE SCALE GENOMIC DNA]</scope>
    <source>
        <strain evidence="4">36N120E</strain>
    </source>
</reference>
<dbReference type="Pfam" id="PF01198">
    <property type="entry name" value="Ribosomal_L31e"/>
    <property type="match status" value="1"/>
</dbReference>
<evidence type="ECO:0000313" key="5">
    <source>
        <dbReference type="Proteomes" id="UP000054937"/>
    </source>
</evidence>